<evidence type="ECO:0000313" key="2">
    <source>
        <dbReference type="Proteomes" id="UP000828941"/>
    </source>
</evidence>
<keyword evidence="2" id="KW-1185">Reference proteome</keyword>
<dbReference type="EMBL" id="CM039437">
    <property type="protein sequence ID" value="KAI4308625.1"/>
    <property type="molecule type" value="Genomic_DNA"/>
</dbReference>
<proteinExistence type="predicted"/>
<sequence length="349" mass="39440">MCERNMYPSTLRILVFFLSTLLLQQVCISQKQPACAPSSCGKISNISYPFRLTQDPPNCGKLSHELACENNITVLFLSMLQNQSHFVKFYVESINYNNYTIRLVDSGVQQTEFSSIPHYSISLYDSSEYTYMIFYDFFQFVIFLNCSNRVSDGDYPEYVDTASCINWNSNGHIYAIVGHLSAQRLNVGCRVMTVAATSLWGTGDHAHNGSFSYTDIHRALVFGFEVSWFYSVCDCENDICDYNATTGKFDCRPLGTPKIGIWEKLRKFFTAYVVGVCRGLFRIVGRDVFEDYDFDLPVLLGVITGPYVMPRFLFEDGGMNSGSEASSDVTETKTNLRETASDPLLENSV</sequence>
<comment type="caution">
    <text evidence="1">The sequence shown here is derived from an EMBL/GenBank/DDBJ whole genome shotgun (WGS) entry which is preliminary data.</text>
</comment>
<organism evidence="1 2">
    <name type="scientific">Bauhinia variegata</name>
    <name type="common">Purple orchid tree</name>
    <name type="synonym">Phanera variegata</name>
    <dbReference type="NCBI Taxonomy" id="167791"/>
    <lineage>
        <taxon>Eukaryota</taxon>
        <taxon>Viridiplantae</taxon>
        <taxon>Streptophyta</taxon>
        <taxon>Embryophyta</taxon>
        <taxon>Tracheophyta</taxon>
        <taxon>Spermatophyta</taxon>
        <taxon>Magnoliopsida</taxon>
        <taxon>eudicotyledons</taxon>
        <taxon>Gunneridae</taxon>
        <taxon>Pentapetalae</taxon>
        <taxon>rosids</taxon>
        <taxon>fabids</taxon>
        <taxon>Fabales</taxon>
        <taxon>Fabaceae</taxon>
        <taxon>Cercidoideae</taxon>
        <taxon>Cercideae</taxon>
        <taxon>Bauhiniinae</taxon>
        <taxon>Bauhinia</taxon>
    </lineage>
</organism>
<dbReference type="Proteomes" id="UP000828941">
    <property type="component" value="Chromosome 12"/>
</dbReference>
<evidence type="ECO:0000313" key="1">
    <source>
        <dbReference type="EMBL" id="KAI4308625.1"/>
    </source>
</evidence>
<reference evidence="1 2" key="1">
    <citation type="journal article" date="2022" name="DNA Res.">
        <title>Chromosomal-level genome assembly of the orchid tree Bauhinia variegata (Leguminosae; Cercidoideae) supports the allotetraploid origin hypothesis of Bauhinia.</title>
        <authorList>
            <person name="Zhong Y."/>
            <person name="Chen Y."/>
            <person name="Zheng D."/>
            <person name="Pang J."/>
            <person name="Liu Y."/>
            <person name="Luo S."/>
            <person name="Meng S."/>
            <person name="Qian L."/>
            <person name="Wei D."/>
            <person name="Dai S."/>
            <person name="Zhou R."/>
        </authorList>
    </citation>
    <scope>NUCLEOTIDE SEQUENCE [LARGE SCALE GENOMIC DNA]</scope>
    <source>
        <strain evidence="1">BV-YZ2020</strain>
    </source>
</reference>
<accession>A0ACB9LGF2</accession>
<protein>
    <submittedName>
        <fullName evidence="1">Uncharacterized protein</fullName>
    </submittedName>
</protein>
<gene>
    <name evidence="1" type="ORF">L6164_031682</name>
</gene>
<name>A0ACB9LGF2_BAUVA</name>